<keyword evidence="5" id="KW-0460">Magnesium</keyword>
<proteinExistence type="inferred from homology"/>
<dbReference type="GO" id="GO:0035999">
    <property type="term" value="P:tetrahydrofolate interconversion"/>
    <property type="evidence" value="ECO:0007669"/>
    <property type="project" value="TreeGrafter"/>
</dbReference>
<feature type="binding site" evidence="4">
    <location>
        <begin position="3"/>
        <end position="7"/>
    </location>
    <ligand>
        <name>ATP</name>
        <dbReference type="ChEBI" id="CHEBI:30616"/>
    </ligand>
</feature>
<keyword evidence="7" id="KW-1185">Reference proteome</keyword>
<dbReference type="InterPro" id="IPR024185">
    <property type="entry name" value="FTHF_cligase-like_sf"/>
</dbReference>
<evidence type="ECO:0000256" key="2">
    <source>
        <dbReference type="ARBA" id="ARBA00022741"/>
    </source>
</evidence>
<dbReference type="Pfam" id="PF01812">
    <property type="entry name" value="5-FTHF_cyc-lig"/>
    <property type="match status" value="1"/>
</dbReference>
<keyword evidence="2 4" id="KW-0547">Nucleotide-binding</keyword>
<keyword evidence="3 4" id="KW-0067">ATP-binding</keyword>
<dbReference type="RefSeq" id="WP_338393955.1">
    <property type="nucleotide sequence ID" value="NZ_AP025314.1"/>
</dbReference>
<keyword evidence="5" id="KW-0479">Metal-binding</keyword>
<dbReference type="Proteomes" id="UP001348817">
    <property type="component" value="Chromosome"/>
</dbReference>
<evidence type="ECO:0000256" key="1">
    <source>
        <dbReference type="ARBA" id="ARBA00010638"/>
    </source>
</evidence>
<dbReference type="PANTHER" id="PTHR23407">
    <property type="entry name" value="ATPASE INHIBITOR/5-FORMYLTETRAHYDROFOLATE CYCLO-LIGASE"/>
    <property type="match status" value="1"/>
</dbReference>
<dbReference type="GO" id="GO:0030272">
    <property type="term" value="F:5-formyltetrahydrofolate cyclo-ligase activity"/>
    <property type="evidence" value="ECO:0007669"/>
    <property type="project" value="UniProtKB-EC"/>
</dbReference>
<sequence>MLKPDLRKHFLNRRKLTDDSVIEKQSLDVRDRFAEEFGKLEFETVHCFLPILKHKEINTWPLIDFFSEKTVVVSKSDFKTHEMHSFVLEKNTPLEENRWGIPEPVNARPIHEHKIDLVLIPLLTFDKLGYRVGYGKGFYDRFLQRCRPDVLKVGLSLEAPVEKISDTHEHDQKLDYCITPDKVWSFV</sequence>
<dbReference type="PIRSF" id="PIRSF006806">
    <property type="entry name" value="FTHF_cligase"/>
    <property type="match status" value="1"/>
</dbReference>
<dbReference type="KEGG" id="fax:FUAX_11460"/>
<evidence type="ECO:0000256" key="5">
    <source>
        <dbReference type="RuleBase" id="RU361279"/>
    </source>
</evidence>
<accession>A0AAU9C9K0</accession>
<evidence type="ECO:0000256" key="3">
    <source>
        <dbReference type="ARBA" id="ARBA00022840"/>
    </source>
</evidence>
<comment type="catalytic activity">
    <reaction evidence="5">
        <text>(6S)-5-formyl-5,6,7,8-tetrahydrofolate + ATP = (6R)-5,10-methenyltetrahydrofolate + ADP + phosphate</text>
        <dbReference type="Rhea" id="RHEA:10488"/>
        <dbReference type="ChEBI" id="CHEBI:30616"/>
        <dbReference type="ChEBI" id="CHEBI:43474"/>
        <dbReference type="ChEBI" id="CHEBI:57455"/>
        <dbReference type="ChEBI" id="CHEBI:57457"/>
        <dbReference type="ChEBI" id="CHEBI:456216"/>
        <dbReference type="EC" id="6.3.3.2"/>
    </reaction>
</comment>
<dbReference type="SUPFAM" id="SSF100950">
    <property type="entry name" value="NagB/RpiA/CoA transferase-like"/>
    <property type="match status" value="1"/>
</dbReference>
<dbReference type="AlphaFoldDB" id="A0AAU9C9K0"/>
<feature type="binding site" evidence="4">
    <location>
        <position position="56"/>
    </location>
    <ligand>
        <name>substrate</name>
    </ligand>
</feature>
<dbReference type="GO" id="GO:0005524">
    <property type="term" value="F:ATP binding"/>
    <property type="evidence" value="ECO:0007669"/>
    <property type="project" value="UniProtKB-KW"/>
</dbReference>
<dbReference type="GO" id="GO:0046872">
    <property type="term" value="F:metal ion binding"/>
    <property type="evidence" value="ECO:0007669"/>
    <property type="project" value="UniProtKB-KW"/>
</dbReference>
<evidence type="ECO:0000313" key="7">
    <source>
        <dbReference type="Proteomes" id="UP001348817"/>
    </source>
</evidence>
<dbReference type="EC" id="6.3.3.2" evidence="5"/>
<dbReference type="EMBL" id="AP025314">
    <property type="protein sequence ID" value="BDD08714.1"/>
    <property type="molecule type" value="Genomic_DNA"/>
</dbReference>
<feature type="binding site" evidence="4">
    <location>
        <position position="49"/>
    </location>
    <ligand>
        <name>substrate</name>
    </ligand>
</feature>
<comment type="cofactor">
    <cofactor evidence="5">
        <name>Mg(2+)</name>
        <dbReference type="ChEBI" id="CHEBI:18420"/>
    </cofactor>
</comment>
<feature type="binding site" evidence="4">
    <location>
        <begin position="131"/>
        <end position="139"/>
    </location>
    <ligand>
        <name>ATP</name>
        <dbReference type="ChEBI" id="CHEBI:30616"/>
    </ligand>
</feature>
<dbReference type="PANTHER" id="PTHR23407:SF1">
    <property type="entry name" value="5-FORMYLTETRAHYDROFOLATE CYCLO-LIGASE"/>
    <property type="match status" value="1"/>
</dbReference>
<dbReference type="GO" id="GO:0009396">
    <property type="term" value="P:folic acid-containing compound biosynthetic process"/>
    <property type="evidence" value="ECO:0007669"/>
    <property type="project" value="TreeGrafter"/>
</dbReference>
<evidence type="ECO:0000256" key="4">
    <source>
        <dbReference type="PIRSR" id="PIRSR006806-1"/>
    </source>
</evidence>
<protein>
    <recommendedName>
        <fullName evidence="5">5-formyltetrahydrofolate cyclo-ligase</fullName>
        <ecNumber evidence="5">6.3.3.2</ecNumber>
    </recommendedName>
</protein>
<organism evidence="6 7">
    <name type="scientific">Fulvitalea axinellae</name>
    <dbReference type="NCBI Taxonomy" id="1182444"/>
    <lineage>
        <taxon>Bacteria</taxon>
        <taxon>Pseudomonadati</taxon>
        <taxon>Bacteroidota</taxon>
        <taxon>Cytophagia</taxon>
        <taxon>Cytophagales</taxon>
        <taxon>Persicobacteraceae</taxon>
        <taxon>Fulvitalea</taxon>
    </lineage>
</organism>
<reference evidence="6 7" key="1">
    <citation type="submission" date="2021-12" db="EMBL/GenBank/DDBJ databases">
        <title>Genome sequencing of bacteria with rrn-lacking chromosome and rrn-plasmid.</title>
        <authorList>
            <person name="Anda M."/>
            <person name="Iwasaki W."/>
        </authorList>
    </citation>
    <scope>NUCLEOTIDE SEQUENCE [LARGE SCALE GENOMIC DNA]</scope>
    <source>
        <strain evidence="6 7">DSM 100852</strain>
    </source>
</reference>
<comment type="similarity">
    <text evidence="1 5">Belongs to the 5-formyltetrahydrofolate cyclo-ligase family.</text>
</comment>
<dbReference type="InterPro" id="IPR037171">
    <property type="entry name" value="NagB/RpiA_transferase-like"/>
</dbReference>
<gene>
    <name evidence="6" type="primary">ygfA</name>
    <name evidence="6" type="ORF">FUAX_11460</name>
</gene>
<name>A0AAU9C9K0_9BACT</name>
<evidence type="ECO:0000313" key="6">
    <source>
        <dbReference type="EMBL" id="BDD08714.1"/>
    </source>
</evidence>
<dbReference type="InterPro" id="IPR002698">
    <property type="entry name" value="FTHF_cligase"/>
</dbReference>
<dbReference type="NCBIfam" id="TIGR02727">
    <property type="entry name" value="MTHFS_bact"/>
    <property type="match status" value="1"/>
</dbReference>
<dbReference type="Gene3D" id="3.40.50.10420">
    <property type="entry name" value="NagB/RpiA/CoA transferase-like"/>
    <property type="match status" value="1"/>
</dbReference>